<evidence type="ECO:0000256" key="1">
    <source>
        <dbReference type="SAM" id="MobiDB-lite"/>
    </source>
</evidence>
<sequence>MPPKKTPKTPAETGKSDFRSTFEANPEAQEIYTTSDGQAFLKEGPAKSHAKFLGDNTVSKVTRDEADAEPEEEATPAQ</sequence>
<name>A0A4Z0Q379_9BACT</name>
<organism evidence="2 3">
    <name type="scientific">Hymenobacter metallicola</name>
    <dbReference type="NCBI Taxonomy" id="2563114"/>
    <lineage>
        <taxon>Bacteria</taxon>
        <taxon>Pseudomonadati</taxon>
        <taxon>Bacteroidota</taxon>
        <taxon>Cytophagia</taxon>
        <taxon>Cytophagales</taxon>
        <taxon>Hymenobacteraceae</taxon>
        <taxon>Hymenobacter</taxon>
    </lineage>
</organism>
<keyword evidence="3" id="KW-1185">Reference proteome</keyword>
<reference evidence="2 3" key="1">
    <citation type="submission" date="2019-04" db="EMBL/GenBank/DDBJ databases">
        <authorList>
            <person name="Feng G."/>
            <person name="Zhang J."/>
            <person name="Zhu H."/>
        </authorList>
    </citation>
    <scope>NUCLEOTIDE SEQUENCE [LARGE SCALE GENOMIC DNA]</scope>
    <source>
        <strain evidence="2 3">9PBR-1</strain>
    </source>
</reference>
<dbReference type="AlphaFoldDB" id="A0A4Z0Q379"/>
<comment type="caution">
    <text evidence="2">The sequence shown here is derived from an EMBL/GenBank/DDBJ whole genome shotgun (WGS) entry which is preliminary data.</text>
</comment>
<feature type="region of interest" description="Disordered" evidence="1">
    <location>
        <begin position="47"/>
        <end position="78"/>
    </location>
</feature>
<dbReference type="Proteomes" id="UP000298471">
    <property type="component" value="Unassembled WGS sequence"/>
</dbReference>
<dbReference type="EMBL" id="SRMB01000004">
    <property type="protein sequence ID" value="TGE23551.1"/>
    <property type="molecule type" value="Genomic_DNA"/>
</dbReference>
<accession>A0A4Z0Q379</accession>
<feature type="compositionally biased region" description="Acidic residues" evidence="1">
    <location>
        <begin position="66"/>
        <end position="78"/>
    </location>
</feature>
<protein>
    <submittedName>
        <fullName evidence="2">Uncharacterized protein</fullName>
    </submittedName>
</protein>
<evidence type="ECO:0000313" key="3">
    <source>
        <dbReference type="Proteomes" id="UP000298471"/>
    </source>
</evidence>
<dbReference type="RefSeq" id="WP_135397365.1">
    <property type="nucleotide sequence ID" value="NZ_SRMB01000004.1"/>
</dbReference>
<gene>
    <name evidence="2" type="ORF">E5K02_20410</name>
</gene>
<evidence type="ECO:0000313" key="2">
    <source>
        <dbReference type="EMBL" id="TGE23551.1"/>
    </source>
</evidence>
<proteinExistence type="predicted"/>